<keyword evidence="2" id="KW-1185">Reference proteome</keyword>
<proteinExistence type="predicted"/>
<sequence>EEGMRVFDAYVGLYLPAYLPKR</sequence>
<dbReference type="EMBL" id="JAJOZI010000118">
    <property type="protein sequence ID" value="MCD7040819.1"/>
    <property type="molecule type" value="Genomic_DNA"/>
</dbReference>
<name>A0ABS8R050_9PSED</name>
<evidence type="ECO:0000313" key="1">
    <source>
        <dbReference type="EMBL" id="MCD7040819.1"/>
    </source>
</evidence>
<feature type="non-terminal residue" evidence="1">
    <location>
        <position position="1"/>
    </location>
</feature>
<evidence type="ECO:0000313" key="2">
    <source>
        <dbReference type="Proteomes" id="UP001154922"/>
    </source>
</evidence>
<reference evidence="1 2" key="2">
    <citation type="journal article" date="2023" name="Plant Pathol.">
        <title>Dismantling and reorganizing Pseudomonas marginalis sensu#lato.</title>
        <authorList>
            <person name="Sawada H."/>
            <person name="Fujikawa T."/>
            <person name="Satou M."/>
        </authorList>
    </citation>
    <scope>NUCLEOTIDE SEQUENCE [LARGE SCALE GENOMIC DNA]</scope>
    <source>
        <strain evidence="1 2">MAFF 311096</strain>
    </source>
</reference>
<comment type="caution">
    <text evidence="1">The sequence shown here is derived from an EMBL/GenBank/DDBJ whole genome shotgun (WGS) entry which is preliminary data.</text>
</comment>
<organism evidence="1 2">
    <name type="scientific">Pseudomonas petroselini</name>
    <dbReference type="NCBI Taxonomy" id="2899822"/>
    <lineage>
        <taxon>Bacteria</taxon>
        <taxon>Pseudomonadati</taxon>
        <taxon>Pseudomonadota</taxon>
        <taxon>Gammaproteobacteria</taxon>
        <taxon>Pseudomonadales</taxon>
        <taxon>Pseudomonadaceae</taxon>
        <taxon>Pseudomonas</taxon>
    </lineage>
</organism>
<accession>A0ABS8R050</accession>
<gene>
    <name evidence="1" type="ORF">LRQ20_21205</name>
</gene>
<reference evidence="1 2" key="1">
    <citation type="journal article" date="2022" name="Int. J. Syst. Evol. Microbiol.">
        <title>Pseudomonas petroselini sp. nov., a pathogen causing bacterial rot of parsley in Japan.</title>
        <authorList>
            <person name="Sawada H."/>
            <person name="Fujikawa T."/>
            <person name="Osada S."/>
            <person name="Satou M."/>
        </authorList>
    </citation>
    <scope>NUCLEOTIDE SEQUENCE [LARGE SCALE GENOMIC DNA]</scope>
    <source>
        <strain evidence="1 2">MAFF 311096</strain>
    </source>
</reference>
<protein>
    <submittedName>
        <fullName evidence="1">TetR/AcrR family transcriptional regulator</fullName>
    </submittedName>
</protein>
<dbReference type="Proteomes" id="UP001154922">
    <property type="component" value="Unassembled WGS sequence"/>
</dbReference>